<dbReference type="AlphaFoldDB" id="M7ZHK4"/>
<feature type="compositionally biased region" description="Basic and acidic residues" evidence="1">
    <location>
        <begin position="76"/>
        <end position="93"/>
    </location>
</feature>
<sequence>MPRESLSFLEGVAAEEVDLVDLTMITGAIVFVALVAMTVLVRAVIGLILLQWTSFVKLFGDLARLRRTFGRGIEVWKPHSDEDPRPREHEDWKAAAVRASKGSEDHEKRPAKLSNAGEASGSSADGQKKRKSRGEKDNATGDDRWSYGEEDERVGYHDSKKSRSSDGDVKGKSARKSSKEYDRANEVARRKSDKEALLLEEHTSGEHHRVKERGRELEPEKSKESKQVLTLKEDSTDQQHKIVKDRSKDHEKGSERRHDASLKATPRNKEVKTRDLDSDKTKNYSNGGTDDRHREDELHDGESEKNGRHRKTKEQSAAKDELQSSSKGRQTMPRDARTKTDGCYEQQHTDEKLKDDMPRGVEKHREEKYRDDRSKAQDRHKSNKHKDDRHKDEELHRDERYKEERLRHEDRHRDVKYKGERSKEEDRYKDERYKDKPRDEEKPRNERSDNSSREKHRDEEKSRNERSDNSSREKHRDDLYRYHRSQDGGSWDVRSSKDSTRDRSLEKHCKEEHNYSESRHNKSRLHDSEVDTSAADHRSSKYRDDSKGKKRSYEESGHNGDLEPRNAKEYHGDAKRRSDVSSFVSSEDRRREYEKVDSRRRDFERKSPTRSSTYPVKEQSRHFPKQEESSPRENGAALGRHRRTSDFQSVEGLSKTDANSNESSLPLKDGRNLRSDGRPIHFNDRPPSASDCQVSNRSNLRHNHDAVDGSVKKGNTRHHELLLNRQATEKNYQSASPGHLHLPRDRPEMDNQRSFDDDNRSQIRERRSSSRPRRSGTVDNARGHGSTWNNPPSWPSPVPSGFGPFQHGPPIPGFHPAIHQFPQSLFGMRPSMDTNHAGMHYPLHGHPESFPHCVQPFPWHNPAEDPYISRVPGWDASRSVFEEYSHSYGQNNDPDFQQQLESEVPLSSHTSDKPSLMQLPAQNQSQSSEVKTVEANAEKTDAHAPKYRSEATPGPSIVKVDSRFCSKYFKRLDISTSLASPELYKKCSTMAGELELAGCESTMRRCLKNNKDEHGHQAQGFKYMIKSIFSGETTSVFEVLAYMALESLKFVHENAMKLYSSSTGSRKSKALASSSQPESEEMIKEASVDVVVGKNVAAGEDQALPCTDDMRDEVDNNGQSHHAVVSSMPGLAKNCSKTGEDKVGADVEDKSLSINHAEGLQVPSNGEGKLLPPKALQPCCSSIGSVSDVPKEQFSGVISDATFASGSQSCEDAMPGCRVNFNRIPCSPGST</sequence>
<evidence type="ECO:0000256" key="1">
    <source>
        <dbReference type="SAM" id="MobiDB-lite"/>
    </source>
</evidence>
<feature type="compositionally biased region" description="Basic and acidic residues" evidence="1">
    <location>
        <begin position="494"/>
        <end position="579"/>
    </location>
</feature>
<feature type="compositionally biased region" description="Basic and acidic residues" evidence="1">
    <location>
        <begin position="618"/>
        <end position="631"/>
    </location>
</feature>
<dbReference type="PANTHER" id="PTHR34837:SF3">
    <property type="match status" value="1"/>
</dbReference>
<proteinExistence type="predicted"/>
<reference evidence="3" key="1">
    <citation type="journal article" date="2013" name="Nature">
        <title>Draft genome of the wheat A-genome progenitor Triticum urartu.</title>
        <authorList>
            <person name="Ling H.Q."/>
            <person name="Zhao S."/>
            <person name="Liu D."/>
            <person name="Wang J."/>
            <person name="Sun H."/>
            <person name="Zhang C."/>
            <person name="Fan H."/>
            <person name="Li D."/>
            <person name="Dong L."/>
            <person name="Tao Y."/>
            <person name="Gao C."/>
            <person name="Wu H."/>
            <person name="Li Y."/>
            <person name="Cui Y."/>
            <person name="Guo X."/>
            <person name="Zheng S."/>
            <person name="Wang B."/>
            <person name="Yu K."/>
            <person name="Liang Q."/>
            <person name="Yang W."/>
            <person name="Lou X."/>
            <person name="Chen J."/>
            <person name="Feng M."/>
            <person name="Jian J."/>
            <person name="Zhang X."/>
            <person name="Luo G."/>
            <person name="Jiang Y."/>
            <person name="Liu J."/>
            <person name="Wang Z."/>
            <person name="Sha Y."/>
            <person name="Zhang B."/>
            <person name="Wu H."/>
            <person name="Tang D."/>
            <person name="Shen Q."/>
            <person name="Xue P."/>
            <person name="Zou S."/>
            <person name="Wang X."/>
            <person name="Liu X."/>
            <person name="Wang F."/>
            <person name="Yang Y."/>
            <person name="An X."/>
            <person name="Dong Z."/>
            <person name="Zhang K."/>
            <person name="Zhang X."/>
            <person name="Luo M.C."/>
            <person name="Dvorak J."/>
            <person name="Tong Y."/>
            <person name="Wang J."/>
            <person name="Yang H."/>
            <person name="Li Z."/>
            <person name="Wang D."/>
            <person name="Zhang A."/>
            <person name="Wang J."/>
        </authorList>
    </citation>
    <scope>NUCLEOTIDE SEQUENCE</scope>
</reference>
<keyword evidence="2" id="KW-1133">Transmembrane helix</keyword>
<keyword evidence="2" id="KW-0472">Membrane</keyword>
<dbReference type="EMBL" id="KD258619">
    <property type="protein sequence ID" value="EMS47574.1"/>
    <property type="molecule type" value="Genomic_DNA"/>
</dbReference>
<feature type="compositionally biased region" description="Basic and acidic residues" evidence="1">
    <location>
        <begin position="702"/>
        <end position="722"/>
    </location>
</feature>
<feature type="compositionally biased region" description="Basic and acidic residues" evidence="1">
    <location>
        <begin position="668"/>
        <end position="684"/>
    </location>
</feature>
<feature type="compositionally biased region" description="Polar residues" evidence="1">
    <location>
        <begin position="920"/>
        <end position="930"/>
    </location>
</feature>
<dbReference type="eggNOG" id="ENOG502QVIK">
    <property type="taxonomic scope" value="Eukaryota"/>
</dbReference>
<dbReference type="PANTHER" id="PTHR34837">
    <property type="entry name" value="OS05G0595500 PROTEIN"/>
    <property type="match status" value="1"/>
</dbReference>
<feature type="compositionally biased region" description="Basic and acidic residues" evidence="1">
    <location>
        <begin position="586"/>
        <end position="607"/>
    </location>
</feature>
<evidence type="ECO:0008006" key="4">
    <source>
        <dbReference type="Google" id="ProtNLM"/>
    </source>
</evidence>
<evidence type="ECO:0000313" key="3">
    <source>
        <dbReference type="EMBL" id="EMS47574.1"/>
    </source>
</evidence>
<feature type="compositionally biased region" description="Basic and acidic residues" evidence="1">
    <location>
        <begin position="742"/>
        <end position="768"/>
    </location>
</feature>
<accession>M7ZHK4</accession>
<feature type="region of interest" description="Disordered" evidence="1">
    <location>
        <begin position="886"/>
        <end position="953"/>
    </location>
</feature>
<protein>
    <recommendedName>
        <fullName evidence="4">Nipped-B-like protein B</fullName>
    </recommendedName>
</protein>
<evidence type="ECO:0000256" key="2">
    <source>
        <dbReference type="SAM" id="Phobius"/>
    </source>
</evidence>
<organism evidence="3">
    <name type="scientific">Triticum urartu</name>
    <name type="common">Red wild einkorn</name>
    <name type="synonym">Crithodium urartu</name>
    <dbReference type="NCBI Taxonomy" id="4572"/>
    <lineage>
        <taxon>Eukaryota</taxon>
        <taxon>Viridiplantae</taxon>
        <taxon>Streptophyta</taxon>
        <taxon>Embryophyta</taxon>
        <taxon>Tracheophyta</taxon>
        <taxon>Spermatophyta</taxon>
        <taxon>Magnoliopsida</taxon>
        <taxon>Liliopsida</taxon>
        <taxon>Poales</taxon>
        <taxon>Poaceae</taxon>
        <taxon>BOP clade</taxon>
        <taxon>Pooideae</taxon>
        <taxon>Triticodae</taxon>
        <taxon>Triticeae</taxon>
        <taxon>Triticinae</taxon>
        <taxon>Triticum</taxon>
    </lineage>
</organism>
<feature type="compositionally biased region" description="Basic and acidic residues" evidence="1">
    <location>
        <begin position="936"/>
        <end position="949"/>
    </location>
</feature>
<keyword evidence="2" id="KW-0812">Transmembrane</keyword>
<dbReference type="STRING" id="4572.M7ZHK4"/>
<feature type="compositionally biased region" description="Basic and acidic residues" evidence="1">
    <location>
        <begin position="101"/>
        <end position="110"/>
    </location>
</feature>
<name>M7ZHK4_TRIUA</name>
<feature type="transmembrane region" description="Helical" evidence="2">
    <location>
        <begin position="25"/>
        <end position="50"/>
    </location>
</feature>
<gene>
    <name evidence="3" type="ORF">TRIUR3_34704</name>
</gene>
<dbReference type="OMA" id="CEDKEME"/>
<feature type="compositionally biased region" description="Basic and acidic residues" evidence="1">
    <location>
        <begin position="332"/>
        <end position="486"/>
    </location>
</feature>
<feature type="compositionally biased region" description="Basic and acidic residues" evidence="1">
    <location>
        <begin position="289"/>
        <end position="306"/>
    </location>
</feature>
<feature type="compositionally biased region" description="Basic and acidic residues" evidence="1">
    <location>
        <begin position="313"/>
        <end position="322"/>
    </location>
</feature>
<feature type="compositionally biased region" description="Basic and acidic residues" evidence="1">
    <location>
        <begin position="134"/>
        <end position="282"/>
    </location>
</feature>
<feature type="region of interest" description="Disordered" evidence="1">
    <location>
        <begin position="76"/>
        <end position="818"/>
    </location>
</feature>
<feature type="compositionally biased region" description="Polar residues" evidence="1">
    <location>
        <begin position="887"/>
        <end position="909"/>
    </location>
</feature>
<feature type="compositionally biased region" description="Polar residues" evidence="1">
    <location>
        <begin position="725"/>
        <end position="736"/>
    </location>
</feature>